<keyword evidence="3" id="KW-1185">Reference proteome</keyword>
<sequence length="80" mass="9091">MDIWQKIFLYLGAGLGAVMLIVAMITLGTAENGQLSVEGLQHLSGQMTSLYEVVRWFVYLWLISGIVLLVRFLMRVFGRR</sequence>
<gene>
    <name evidence="2" type="ORF">EPV75_05915</name>
</gene>
<keyword evidence="1" id="KW-1133">Transmembrane helix</keyword>
<reference evidence="2 3" key="1">
    <citation type="journal article" date="2018" name="Environ. Microbiol.">
        <title>Genomes of ubiquitous marine and hypersaline Hydrogenovibrio, Thiomicrorhabdus and Thiomicrospira spp. encode a diversity of mechanisms to sustain chemolithoautotrophy in heterogeneous environments.</title>
        <authorList>
            <person name="Scott K.M."/>
            <person name="Williams J."/>
            <person name="Porter C.M.B."/>
            <person name="Russel S."/>
            <person name="Harmer T.L."/>
            <person name="Paul J.H."/>
            <person name="Antonen K.M."/>
            <person name="Bridges M.K."/>
            <person name="Camper G.J."/>
            <person name="Campla C.K."/>
            <person name="Casella L.G."/>
            <person name="Chase E."/>
            <person name="Conrad J.W."/>
            <person name="Cruz M.C."/>
            <person name="Dunlap D.S."/>
            <person name="Duran L."/>
            <person name="Fahsbender E.M."/>
            <person name="Goldsmith D.B."/>
            <person name="Keeley R.F."/>
            <person name="Kondoff M.R."/>
            <person name="Kussy B.I."/>
            <person name="Lane M.K."/>
            <person name="Lawler S."/>
            <person name="Leigh B.A."/>
            <person name="Lewis C."/>
            <person name="Lostal L.M."/>
            <person name="Marking D."/>
            <person name="Mancera P.A."/>
            <person name="McClenthan E.C."/>
            <person name="McIntyre E.A."/>
            <person name="Mine J.A."/>
            <person name="Modi S."/>
            <person name="Moore B.D."/>
            <person name="Morgan W.A."/>
            <person name="Nelson K.M."/>
            <person name="Nguyen K.N."/>
            <person name="Ogburn N."/>
            <person name="Parrino D.G."/>
            <person name="Pedapudi A.D."/>
            <person name="Pelham R.P."/>
            <person name="Preece A.M."/>
            <person name="Rampersad E.A."/>
            <person name="Richardson J.C."/>
            <person name="Rodgers C.M."/>
            <person name="Schaffer B.L."/>
            <person name="Sheridan N.E."/>
            <person name="Solone M.R."/>
            <person name="Staley Z.R."/>
            <person name="Tabuchi M."/>
            <person name="Waide R.J."/>
            <person name="Wanjugi P.W."/>
            <person name="Young S."/>
            <person name="Clum A."/>
            <person name="Daum C."/>
            <person name="Huntemann M."/>
            <person name="Ivanova N."/>
            <person name="Kyrpides N."/>
            <person name="Mikhailova N."/>
            <person name="Palaniappan K."/>
            <person name="Pillay M."/>
            <person name="Reddy T.B.K."/>
            <person name="Shapiro N."/>
            <person name="Stamatis D."/>
            <person name="Varghese N."/>
            <person name="Woyke T."/>
            <person name="Boden R."/>
            <person name="Freyermuth S.K."/>
            <person name="Kerfeld C.A."/>
        </authorList>
    </citation>
    <scope>NUCLEOTIDE SEQUENCE [LARGE SCALE GENOMIC DNA]</scope>
    <source>
        <strain evidence="2 3">JR-2</strain>
    </source>
</reference>
<organism evidence="2 3">
    <name type="scientific">Hydrogenovibrio thermophilus</name>
    <dbReference type="NCBI Taxonomy" id="265883"/>
    <lineage>
        <taxon>Bacteria</taxon>
        <taxon>Pseudomonadati</taxon>
        <taxon>Pseudomonadota</taxon>
        <taxon>Gammaproteobacteria</taxon>
        <taxon>Thiotrichales</taxon>
        <taxon>Piscirickettsiaceae</taxon>
        <taxon>Hydrogenovibrio</taxon>
    </lineage>
</organism>
<dbReference type="EMBL" id="CP035033">
    <property type="protein sequence ID" value="QAB15235.1"/>
    <property type="molecule type" value="Genomic_DNA"/>
</dbReference>
<dbReference type="RefSeq" id="WP_128384782.1">
    <property type="nucleotide sequence ID" value="NZ_CP035033.1"/>
</dbReference>
<dbReference type="AlphaFoldDB" id="A0A410H2T3"/>
<accession>A0A410H2T3</accession>
<proteinExistence type="predicted"/>
<feature type="transmembrane region" description="Helical" evidence="1">
    <location>
        <begin position="7"/>
        <end position="27"/>
    </location>
</feature>
<dbReference type="KEGG" id="htr:EPV75_05915"/>
<evidence type="ECO:0000313" key="2">
    <source>
        <dbReference type="EMBL" id="QAB15235.1"/>
    </source>
</evidence>
<keyword evidence="1" id="KW-0812">Transmembrane</keyword>
<dbReference type="Proteomes" id="UP000285478">
    <property type="component" value="Chromosome"/>
</dbReference>
<keyword evidence="1" id="KW-0472">Membrane</keyword>
<name>A0A410H2T3_9GAMM</name>
<evidence type="ECO:0000256" key="1">
    <source>
        <dbReference type="SAM" id="Phobius"/>
    </source>
</evidence>
<feature type="transmembrane region" description="Helical" evidence="1">
    <location>
        <begin position="56"/>
        <end position="74"/>
    </location>
</feature>
<protein>
    <submittedName>
        <fullName evidence="2">Uncharacterized protein</fullName>
    </submittedName>
</protein>
<evidence type="ECO:0000313" key="3">
    <source>
        <dbReference type="Proteomes" id="UP000285478"/>
    </source>
</evidence>